<comment type="caution">
    <text evidence="5">The sequence shown here is derived from an EMBL/GenBank/DDBJ whole genome shotgun (WGS) entry which is preliminary data.</text>
</comment>
<dbReference type="PRINTS" id="PR00038">
    <property type="entry name" value="HTHLUXR"/>
</dbReference>
<evidence type="ECO:0000256" key="2">
    <source>
        <dbReference type="PROSITE-ProRule" id="PRU00169"/>
    </source>
</evidence>
<dbReference type="GO" id="GO:0003677">
    <property type="term" value="F:DNA binding"/>
    <property type="evidence" value="ECO:0007669"/>
    <property type="project" value="UniProtKB-KW"/>
</dbReference>
<keyword evidence="1 5" id="KW-0238">DNA-binding</keyword>
<dbReference type="PANTHER" id="PTHR43214">
    <property type="entry name" value="TWO-COMPONENT RESPONSE REGULATOR"/>
    <property type="match status" value="1"/>
</dbReference>
<dbReference type="InterPro" id="IPR016032">
    <property type="entry name" value="Sig_transdc_resp-reg_C-effctor"/>
</dbReference>
<feature type="domain" description="HTH luxR-type" evidence="3">
    <location>
        <begin position="152"/>
        <end position="217"/>
    </location>
</feature>
<feature type="domain" description="Response regulatory" evidence="4">
    <location>
        <begin position="7"/>
        <end position="129"/>
    </location>
</feature>
<protein>
    <submittedName>
        <fullName evidence="5">DNA-binding response regulator</fullName>
    </submittedName>
</protein>
<organism evidence="5 6">
    <name type="scientific">Bifidobacterium callimiconis</name>
    <dbReference type="NCBI Taxonomy" id="2306973"/>
    <lineage>
        <taxon>Bacteria</taxon>
        <taxon>Bacillati</taxon>
        <taxon>Actinomycetota</taxon>
        <taxon>Actinomycetes</taxon>
        <taxon>Bifidobacteriales</taxon>
        <taxon>Bifidobacteriaceae</taxon>
        <taxon>Bifidobacterium</taxon>
    </lineage>
</organism>
<dbReference type="OrthoDB" id="3236047at2"/>
<evidence type="ECO:0000256" key="1">
    <source>
        <dbReference type="ARBA" id="ARBA00023125"/>
    </source>
</evidence>
<accession>A0A430FCK2</accession>
<dbReference type="InterPro" id="IPR039420">
    <property type="entry name" value="WalR-like"/>
</dbReference>
<dbReference type="AlphaFoldDB" id="A0A430FCK2"/>
<dbReference type="RefSeq" id="WP_126030397.1">
    <property type="nucleotide sequence ID" value="NZ_JAFEJY010000005.1"/>
</dbReference>
<dbReference type="Pfam" id="PF00196">
    <property type="entry name" value="GerE"/>
    <property type="match status" value="1"/>
</dbReference>
<dbReference type="CDD" id="cd06170">
    <property type="entry name" value="LuxR_C_like"/>
    <property type="match status" value="1"/>
</dbReference>
<dbReference type="GO" id="GO:0000160">
    <property type="term" value="P:phosphorelay signal transduction system"/>
    <property type="evidence" value="ECO:0007669"/>
    <property type="project" value="InterPro"/>
</dbReference>
<dbReference type="PROSITE" id="PS50110">
    <property type="entry name" value="RESPONSE_REGULATORY"/>
    <property type="match status" value="1"/>
</dbReference>
<feature type="modified residue" description="4-aspartylphosphate" evidence="2">
    <location>
        <position position="64"/>
    </location>
</feature>
<dbReference type="SMART" id="SM00448">
    <property type="entry name" value="REC"/>
    <property type="match status" value="1"/>
</dbReference>
<dbReference type="Proteomes" id="UP000288607">
    <property type="component" value="Unassembled WGS sequence"/>
</dbReference>
<dbReference type="PROSITE" id="PS50043">
    <property type="entry name" value="HTH_LUXR_2"/>
    <property type="match status" value="1"/>
</dbReference>
<dbReference type="Gene3D" id="3.40.50.2300">
    <property type="match status" value="1"/>
</dbReference>
<dbReference type="InterPro" id="IPR011006">
    <property type="entry name" value="CheY-like_superfamily"/>
</dbReference>
<dbReference type="SUPFAM" id="SSF46894">
    <property type="entry name" value="C-terminal effector domain of the bipartite response regulators"/>
    <property type="match status" value="1"/>
</dbReference>
<dbReference type="EMBL" id="QXGJ01000007">
    <property type="protein sequence ID" value="RSX50566.1"/>
    <property type="molecule type" value="Genomic_DNA"/>
</dbReference>
<keyword evidence="6" id="KW-1185">Reference proteome</keyword>
<dbReference type="InterPro" id="IPR000792">
    <property type="entry name" value="Tscrpt_reg_LuxR_C"/>
</dbReference>
<dbReference type="Gene3D" id="1.10.10.10">
    <property type="entry name" value="Winged helix-like DNA-binding domain superfamily/Winged helix DNA-binding domain"/>
    <property type="match status" value="1"/>
</dbReference>
<evidence type="ECO:0000313" key="5">
    <source>
        <dbReference type="EMBL" id="RSX50566.1"/>
    </source>
</evidence>
<proteinExistence type="predicted"/>
<dbReference type="InterPro" id="IPR001789">
    <property type="entry name" value="Sig_transdc_resp-reg_receiver"/>
</dbReference>
<dbReference type="Pfam" id="PF00072">
    <property type="entry name" value="Response_reg"/>
    <property type="match status" value="1"/>
</dbReference>
<evidence type="ECO:0000259" key="3">
    <source>
        <dbReference type="PROSITE" id="PS50043"/>
    </source>
</evidence>
<evidence type="ECO:0000313" key="6">
    <source>
        <dbReference type="Proteomes" id="UP000288607"/>
    </source>
</evidence>
<reference evidence="5 6" key="1">
    <citation type="submission" date="2018-09" db="EMBL/GenBank/DDBJ databases">
        <title>Characterization of the phylogenetic diversity of five novel species belonging to the genus Bifidobacterium.</title>
        <authorList>
            <person name="Lugli G.A."/>
            <person name="Duranti S."/>
            <person name="Milani C."/>
        </authorList>
    </citation>
    <scope>NUCLEOTIDE SEQUENCE [LARGE SCALE GENOMIC DNA]</scope>
    <source>
        <strain evidence="5 6">2028B</strain>
    </source>
</reference>
<name>A0A430FCK2_9BIFI</name>
<dbReference type="GO" id="GO:0006355">
    <property type="term" value="P:regulation of DNA-templated transcription"/>
    <property type="evidence" value="ECO:0007669"/>
    <property type="project" value="InterPro"/>
</dbReference>
<evidence type="ECO:0000259" key="4">
    <source>
        <dbReference type="PROSITE" id="PS50110"/>
    </source>
</evidence>
<dbReference type="SUPFAM" id="SSF52172">
    <property type="entry name" value="CheY-like"/>
    <property type="match status" value="1"/>
</dbReference>
<sequence length="222" mass="24615">MKPDTVRVGVLDNDVCALYAIHMVIREIRRRERVSLDVWTEHDPAKAVHRCCDTLPQTGVMLVDMSLGGISGVQVCRELRRRSRDIGIIGITAYDPEMYRRRMIEVGAQGLIGKEGIGSTLFPAIAAAAKGMPYPADGGFPSVGDACAHGDETTDAMVLTPQELLIVQLDLQHLSIHDIADRLHITEGTVSSHRRNIRRKLGVRSWSAAVDVYRDVYRDMRG</sequence>
<gene>
    <name evidence="5" type="ORF">D2E23_1589</name>
</gene>
<dbReference type="PANTHER" id="PTHR43214:SF17">
    <property type="entry name" value="TRANSCRIPTIONAL REGULATORY PROTEIN RCSB"/>
    <property type="match status" value="1"/>
</dbReference>
<keyword evidence="2" id="KW-0597">Phosphoprotein</keyword>
<dbReference type="InterPro" id="IPR036388">
    <property type="entry name" value="WH-like_DNA-bd_sf"/>
</dbReference>
<dbReference type="SMART" id="SM00421">
    <property type="entry name" value="HTH_LUXR"/>
    <property type="match status" value="1"/>
</dbReference>